<name>A0A075MRY8_9ARCH</name>
<dbReference type="STRING" id="1459636.NTE_01804"/>
<reference evidence="1 2" key="1">
    <citation type="journal article" date="2014" name="PLoS ONE">
        <title>Genome Sequence of Candidatus Nitrososphaera evergladensis from Group I.1b Enriched from Everglades Soil Reveals Novel Genomic Features of the Ammonia-Oxidizing Archaea.</title>
        <authorList>
            <person name="Zhalnina K.V."/>
            <person name="Dias R."/>
            <person name="Leonard M.T."/>
            <person name="Dorr de Quadros P."/>
            <person name="Camargo F.A."/>
            <person name="Drew J.C."/>
            <person name="Farmerie W.G."/>
            <person name="Daroub S.H."/>
            <person name="Triplett E.W."/>
        </authorList>
    </citation>
    <scope>NUCLEOTIDE SEQUENCE [LARGE SCALE GENOMIC DNA]</scope>
    <source>
        <strain evidence="1 2">SR1</strain>
    </source>
</reference>
<sequence length="230" mass="24808">MANSQYILKTNAPSSPAAWGVSVEFVVPNGVTSLASTSTGKWCTAANIFGTFDGIPYGLPPFSWVECSVTYFASGGARAQGWYFWYGWIGNTAGTYQSLSYDPTGHTIRLKLKQVFGAVTLWTATFVDLTNSTTISQPINGAQVINKLGGSWMFFENGGNTDCHNYVNAGWGPLDFNNHKFYDQNDNVITFTPTVVSDKSNPAPACCAGQTDCIGFNTSTLTISRNCTSC</sequence>
<gene>
    <name evidence="1" type="ORF">NTE_01804</name>
</gene>
<accession>A0A075MRY8</accession>
<dbReference type="AlphaFoldDB" id="A0A075MRY8"/>
<evidence type="ECO:0000313" key="2">
    <source>
        <dbReference type="Proteomes" id="UP000028194"/>
    </source>
</evidence>
<protein>
    <submittedName>
        <fullName evidence="1">Uncharacterized protein</fullName>
    </submittedName>
</protein>
<dbReference type="KEGG" id="nev:NTE_01804"/>
<organism evidence="1 2">
    <name type="scientific">Candidatus Nitrososphaera evergladensis SR1</name>
    <dbReference type="NCBI Taxonomy" id="1459636"/>
    <lineage>
        <taxon>Archaea</taxon>
        <taxon>Nitrososphaerota</taxon>
        <taxon>Nitrososphaeria</taxon>
        <taxon>Nitrososphaerales</taxon>
        <taxon>Nitrososphaeraceae</taxon>
        <taxon>Nitrososphaera</taxon>
    </lineage>
</organism>
<proteinExistence type="predicted"/>
<evidence type="ECO:0000313" key="1">
    <source>
        <dbReference type="EMBL" id="AIF83865.1"/>
    </source>
</evidence>
<dbReference type="EMBL" id="CP007174">
    <property type="protein sequence ID" value="AIF83865.1"/>
    <property type="molecule type" value="Genomic_DNA"/>
</dbReference>
<dbReference type="HOGENOM" id="CLU_1202582_0_0_2"/>
<dbReference type="Proteomes" id="UP000028194">
    <property type="component" value="Chromosome"/>
</dbReference>
<keyword evidence="2" id="KW-1185">Reference proteome</keyword>